<dbReference type="EC" id="2.7.1.71" evidence="3 11"/>
<dbReference type="PANTHER" id="PTHR21087:SF16">
    <property type="entry name" value="SHIKIMATE KINASE 1, CHLOROPLASTIC"/>
    <property type="match status" value="1"/>
</dbReference>
<evidence type="ECO:0000256" key="11">
    <source>
        <dbReference type="HAMAP-Rule" id="MF_00109"/>
    </source>
</evidence>
<evidence type="ECO:0000256" key="10">
    <source>
        <dbReference type="ARBA" id="ARBA00048567"/>
    </source>
</evidence>
<dbReference type="Proteomes" id="UP000076079">
    <property type="component" value="Chromosome"/>
</dbReference>
<feature type="binding site" evidence="11">
    <location>
        <position position="138"/>
    </location>
    <ligand>
        <name>substrate</name>
    </ligand>
</feature>
<keyword evidence="11" id="KW-0963">Cytoplasm</keyword>
<dbReference type="Gene3D" id="3.40.50.300">
    <property type="entry name" value="P-loop containing nucleotide triphosphate hydrolases"/>
    <property type="match status" value="1"/>
</dbReference>
<feature type="binding site" evidence="11">
    <location>
        <position position="154"/>
    </location>
    <ligand>
        <name>ATP</name>
        <dbReference type="ChEBI" id="CHEBI:30616"/>
    </ligand>
</feature>
<dbReference type="GO" id="GO:0005524">
    <property type="term" value="F:ATP binding"/>
    <property type="evidence" value="ECO:0007669"/>
    <property type="project" value="UniProtKB-UniRule"/>
</dbReference>
<dbReference type="RefSeq" id="WP_110171833.1">
    <property type="nucleotide sequence ID" value="NZ_CP015136.1"/>
</dbReference>
<dbReference type="InterPro" id="IPR000623">
    <property type="entry name" value="Shikimate_kinase/TSH1"/>
</dbReference>
<evidence type="ECO:0000256" key="6">
    <source>
        <dbReference type="ARBA" id="ARBA00022741"/>
    </source>
</evidence>
<dbReference type="GO" id="GO:0008652">
    <property type="term" value="P:amino acid biosynthetic process"/>
    <property type="evidence" value="ECO:0007669"/>
    <property type="project" value="UniProtKB-KW"/>
</dbReference>
<evidence type="ECO:0000313" key="13">
    <source>
        <dbReference type="Proteomes" id="UP000076079"/>
    </source>
</evidence>
<feature type="binding site" evidence="11">
    <location>
        <position position="62"/>
    </location>
    <ligand>
        <name>substrate</name>
    </ligand>
</feature>
<dbReference type="GO" id="GO:0004765">
    <property type="term" value="F:shikimate kinase activity"/>
    <property type="evidence" value="ECO:0007669"/>
    <property type="project" value="UniProtKB-UniRule"/>
</dbReference>
<keyword evidence="7 11" id="KW-0418">Kinase</keyword>
<dbReference type="InterPro" id="IPR027417">
    <property type="entry name" value="P-loop_NTPase"/>
</dbReference>
<dbReference type="EMBL" id="CP015136">
    <property type="protein sequence ID" value="AMY10165.1"/>
    <property type="molecule type" value="Genomic_DNA"/>
</dbReference>
<evidence type="ECO:0000256" key="8">
    <source>
        <dbReference type="ARBA" id="ARBA00022840"/>
    </source>
</evidence>
<evidence type="ECO:0000256" key="2">
    <source>
        <dbReference type="ARBA" id="ARBA00006997"/>
    </source>
</evidence>
<comment type="cofactor">
    <cofactor evidence="11">
        <name>Mg(2+)</name>
        <dbReference type="ChEBI" id="CHEBI:18420"/>
    </cofactor>
    <text evidence="11">Binds 1 Mg(2+) ion per subunit.</text>
</comment>
<feature type="binding site" evidence="11">
    <location>
        <position position="20"/>
    </location>
    <ligand>
        <name>Mg(2+)</name>
        <dbReference type="ChEBI" id="CHEBI:18420"/>
    </ligand>
</feature>
<dbReference type="GO" id="GO:0009423">
    <property type="term" value="P:chorismate biosynthetic process"/>
    <property type="evidence" value="ECO:0007669"/>
    <property type="project" value="UniProtKB-UniRule"/>
</dbReference>
<feature type="binding site" evidence="11">
    <location>
        <position position="122"/>
    </location>
    <ligand>
        <name>ATP</name>
        <dbReference type="ChEBI" id="CHEBI:30616"/>
    </ligand>
</feature>
<feature type="binding site" evidence="11">
    <location>
        <position position="38"/>
    </location>
    <ligand>
        <name>substrate</name>
    </ligand>
</feature>
<keyword evidence="9 11" id="KW-0057">Aromatic amino acid biosynthesis</keyword>
<comment type="subunit">
    <text evidence="11">Monomer.</text>
</comment>
<feature type="binding site" evidence="11">
    <location>
        <position position="84"/>
    </location>
    <ligand>
        <name>substrate</name>
    </ligand>
</feature>
<gene>
    <name evidence="11 12" type="primary">aroK</name>
    <name evidence="12" type="ORF">LuPra_03394</name>
</gene>
<protein>
    <recommendedName>
        <fullName evidence="3 11">Shikimate kinase</fullName>
        <shortName evidence="11">SK</shortName>
        <ecNumber evidence="3 11">2.7.1.71</ecNumber>
    </recommendedName>
</protein>
<keyword evidence="6 11" id="KW-0547">Nucleotide-binding</keyword>
<sequence>MTPSTTDKIYLVGFMGSGKTTVARALGRRLGWRVIDLDEEIERREGRTISQVFAEHGETYFRKVEREVLLAFLPARHAIVATGGGTFIQAANRADILADGVTVWLDAAFHHIVDRVPSDGRRPLAADREAFAALFEERRAVYRLAHMRLDAQGRVEALVERLLHKLGW</sequence>
<evidence type="ECO:0000313" key="12">
    <source>
        <dbReference type="EMBL" id="AMY10165.1"/>
    </source>
</evidence>
<evidence type="ECO:0000256" key="7">
    <source>
        <dbReference type="ARBA" id="ARBA00022777"/>
    </source>
</evidence>
<dbReference type="GO" id="GO:0009073">
    <property type="term" value="P:aromatic amino acid family biosynthetic process"/>
    <property type="evidence" value="ECO:0007669"/>
    <property type="project" value="UniProtKB-KW"/>
</dbReference>
<proteinExistence type="inferred from homology"/>
<reference evidence="13" key="2">
    <citation type="submission" date="2016-04" db="EMBL/GenBank/DDBJ databases">
        <title>First Complete Genome Sequence of a Subdivision 6 Acidobacterium.</title>
        <authorList>
            <person name="Huang S."/>
            <person name="Vieira S."/>
            <person name="Bunk B."/>
            <person name="Riedel T."/>
            <person name="Sproeer C."/>
            <person name="Overmann J."/>
        </authorList>
    </citation>
    <scope>NUCLEOTIDE SEQUENCE [LARGE SCALE GENOMIC DNA]</scope>
    <source>
        <strain evidence="13">DSM 100886 HEG_-6_39</strain>
    </source>
</reference>
<keyword evidence="4 11" id="KW-0028">Amino-acid biosynthesis</keyword>
<comment type="similarity">
    <text evidence="2 11">Belongs to the shikimate kinase family.</text>
</comment>
<comment type="function">
    <text evidence="11">Catalyzes the specific phosphorylation of the 3-hydroxyl group of shikimic acid using ATP as a cosubstrate.</text>
</comment>
<dbReference type="GO" id="GO:0005829">
    <property type="term" value="C:cytosol"/>
    <property type="evidence" value="ECO:0007669"/>
    <property type="project" value="TreeGrafter"/>
</dbReference>
<accession>A0A143PNJ9</accession>
<comment type="pathway">
    <text evidence="1 11">Metabolic intermediate biosynthesis; chorismate biosynthesis; chorismate from D-erythrose 4-phosphate and phosphoenolpyruvate: step 5/7.</text>
</comment>
<dbReference type="GO" id="GO:0000287">
    <property type="term" value="F:magnesium ion binding"/>
    <property type="evidence" value="ECO:0007669"/>
    <property type="project" value="UniProtKB-UniRule"/>
</dbReference>
<dbReference type="STRING" id="1855912.LuPra_03394"/>
<dbReference type="SUPFAM" id="SSF52540">
    <property type="entry name" value="P-loop containing nucleoside triphosphate hydrolases"/>
    <property type="match status" value="1"/>
</dbReference>
<dbReference type="AlphaFoldDB" id="A0A143PNJ9"/>
<keyword evidence="11" id="KW-0460">Magnesium</keyword>
<keyword evidence="11" id="KW-0479">Metal-binding</keyword>
<feature type="binding site" evidence="11">
    <location>
        <begin position="16"/>
        <end position="21"/>
    </location>
    <ligand>
        <name>ATP</name>
        <dbReference type="ChEBI" id="CHEBI:30616"/>
    </ligand>
</feature>
<name>A0A143PNJ9_LUTPR</name>
<keyword evidence="5 11" id="KW-0808">Transferase</keyword>
<dbReference type="InterPro" id="IPR023000">
    <property type="entry name" value="Shikimate_kinase_CS"/>
</dbReference>
<dbReference type="CDD" id="cd00464">
    <property type="entry name" value="SK"/>
    <property type="match status" value="1"/>
</dbReference>
<evidence type="ECO:0000256" key="3">
    <source>
        <dbReference type="ARBA" id="ARBA00012154"/>
    </source>
</evidence>
<keyword evidence="13" id="KW-1185">Reference proteome</keyword>
<dbReference type="KEGG" id="abac:LuPra_03394"/>
<evidence type="ECO:0000256" key="9">
    <source>
        <dbReference type="ARBA" id="ARBA00023141"/>
    </source>
</evidence>
<evidence type="ECO:0000256" key="4">
    <source>
        <dbReference type="ARBA" id="ARBA00022605"/>
    </source>
</evidence>
<keyword evidence="8 11" id="KW-0067">ATP-binding</keyword>
<dbReference type="InterPro" id="IPR031322">
    <property type="entry name" value="Shikimate/glucono_kinase"/>
</dbReference>
<evidence type="ECO:0000256" key="5">
    <source>
        <dbReference type="ARBA" id="ARBA00022679"/>
    </source>
</evidence>
<reference evidence="12 13" key="1">
    <citation type="journal article" date="2016" name="Genome Announc.">
        <title>First Complete Genome Sequence of a Subdivision 6 Acidobacterium Strain.</title>
        <authorList>
            <person name="Huang S."/>
            <person name="Vieira S."/>
            <person name="Bunk B."/>
            <person name="Riedel T."/>
            <person name="Sproer C."/>
            <person name="Overmann J."/>
        </authorList>
    </citation>
    <scope>NUCLEOTIDE SEQUENCE [LARGE SCALE GENOMIC DNA]</scope>
    <source>
        <strain evidence="13">DSM 100886 HEG_-6_39</strain>
    </source>
</reference>
<dbReference type="Pfam" id="PF01202">
    <property type="entry name" value="SKI"/>
    <property type="match status" value="1"/>
</dbReference>
<dbReference type="PRINTS" id="PR01100">
    <property type="entry name" value="SHIKIMTKNASE"/>
</dbReference>
<dbReference type="HAMAP" id="MF_00109">
    <property type="entry name" value="Shikimate_kinase"/>
    <property type="match status" value="1"/>
</dbReference>
<dbReference type="UniPathway" id="UPA00053">
    <property type="reaction ID" value="UER00088"/>
</dbReference>
<dbReference type="OrthoDB" id="9800332at2"/>
<dbReference type="PATRIC" id="fig|1813736.3.peg.3604"/>
<dbReference type="PROSITE" id="PS01128">
    <property type="entry name" value="SHIKIMATE_KINASE"/>
    <property type="match status" value="1"/>
</dbReference>
<comment type="subcellular location">
    <subcellularLocation>
        <location evidence="11">Cytoplasm</location>
    </subcellularLocation>
</comment>
<dbReference type="PANTHER" id="PTHR21087">
    <property type="entry name" value="SHIKIMATE KINASE"/>
    <property type="match status" value="1"/>
</dbReference>
<organism evidence="12 13">
    <name type="scientific">Luteitalea pratensis</name>
    <dbReference type="NCBI Taxonomy" id="1855912"/>
    <lineage>
        <taxon>Bacteria</taxon>
        <taxon>Pseudomonadati</taxon>
        <taxon>Acidobacteriota</taxon>
        <taxon>Vicinamibacteria</taxon>
        <taxon>Vicinamibacterales</taxon>
        <taxon>Vicinamibacteraceae</taxon>
        <taxon>Luteitalea</taxon>
    </lineage>
</organism>
<comment type="catalytic activity">
    <reaction evidence="10 11">
        <text>shikimate + ATP = 3-phosphoshikimate + ADP + H(+)</text>
        <dbReference type="Rhea" id="RHEA:13121"/>
        <dbReference type="ChEBI" id="CHEBI:15378"/>
        <dbReference type="ChEBI" id="CHEBI:30616"/>
        <dbReference type="ChEBI" id="CHEBI:36208"/>
        <dbReference type="ChEBI" id="CHEBI:145989"/>
        <dbReference type="ChEBI" id="CHEBI:456216"/>
        <dbReference type="EC" id="2.7.1.71"/>
    </reaction>
</comment>
<evidence type="ECO:0000256" key="1">
    <source>
        <dbReference type="ARBA" id="ARBA00004842"/>
    </source>
</evidence>